<evidence type="ECO:0000313" key="2">
    <source>
        <dbReference type="Proteomes" id="UP001159363"/>
    </source>
</evidence>
<comment type="caution">
    <text evidence="1">The sequence shown here is derived from an EMBL/GenBank/DDBJ whole genome shotgun (WGS) entry which is preliminary data.</text>
</comment>
<accession>A0ABQ9HPI7</accession>
<reference evidence="1 2" key="1">
    <citation type="submission" date="2023-02" db="EMBL/GenBank/DDBJ databases">
        <title>LHISI_Scaffold_Assembly.</title>
        <authorList>
            <person name="Stuart O.P."/>
            <person name="Cleave R."/>
            <person name="Magrath M.J.L."/>
            <person name="Mikheyev A.S."/>
        </authorList>
    </citation>
    <scope>NUCLEOTIDE SEQUENCE [LARGE SCALE GENOMIC DNA]</scope>
    <source>
        <strain evidence="1">Daus_M_001</strain>
        <tissue evidence="1">Leg muscle</tissue>
    </source>
</reference>
<dbReference type="Proteomes" id="UP001159363">
    <property type="component" value="Chromosome X"/>
</dbReference>
<dbReference type="EMBL" id="JARBHB010000004">
    <property type="protein sequence ID" value="KAJ8886059.1"/>
    <property type="molecule type" value="Genomic_DNA"/>
</dbReference>
<evidence type="ECO:0000313" key="1">
    <source>
        <dbReference type="EMBL" id="KAJ8886059.1"/>
    </source>
</evidence>
<organism evidence="1 2">
    <name type="scientific">Dryococelus australis</name>
    <dbReference type="NCBI Taxonomy" id="614101"/>
    <lineage>
        <taxon>Eukaryota</taxon>
        <taxon>Metazoa</taxon>
        <taxon>Ecdysozoa</taxon>
        <taxon>Arthropoda</taxon>
        <taxon>Hexapoda</taxon>
        <taxon>Insecta</taxon>
        <taxon>Pterygota</taxon>
        <taxon>Neoptera</taxon>
        <taxon>Polyneoptera</taxon>
        <taxon>Phasmatodea</taxon>
        <taxon>Verophasmatodea</taxon>
        <taxon>Anareolatae</taxon>
        <taxon>Phasmatidae</taxon>
        <taxon>Eurycanthinae</taxon>
        <taxon>Dryococelus</taxon>
    </lineage>
</organism>
<gene>
    <name evidence="1" type="ORF">PR048_012265</name>
</gene>
<protein>
    <submittedName>
        <fullName evidence="1">Uncharacterized protein</fullName>
    </submittedName>
</protein>
<proteinExistence type="predicted"/>
<sequence length="317" mass="36431">MPYSCRNPRWLQEDRILQQQNSAVKGFIMQLKGLESHYSKSKITLIYLDSYLSIVKMWGIYQASVSDDLKVKDSLFRKVFVTNFNGSSKSTSTDICSNVLRTKVFPATKTGNPLANSSYHLTSRRTYLYHGCQIKCLITRDSYIVIIDLVELCASEQCFIKLNRDNWLPPCIMNYKVKHSLVLLKCAYHPPCRRWLPRAEQEHHNIDNVSFVDVPYCSKHQLNGNSFPCHWTRIPADCRKIKKNGNSFWETWDSKITGTALELVDWKAEASSCVNGSAGLHFKISQIQKIIETKKSSTSISVSGKHSYNLRLRSIYQ</sequence>
<keyword evidence="2" id="KW-1185">Reference proteome</keyword>
<name>A0ABQ9HPI7_9NEOP</name>